<keyword evidence="9" id="KW-1185">Reference proteome</keyword>
<comment type="caution">
    <text evidence="5">Lacks conserved residue(s) required for the propagation of feature annotation.</text>
</comment>
<dbReference type="PRINTS" id="PR00018">
    <property type="entry name" value="KRINGLE"/>
</dbReference>
<dbReference type="GO" id="GO:0006508">
    <property type="term" value="P:proteolysis"/>
    <property type="evidence" value="ECO:0007669"/>
    <property type="project" value="InterPro"/>
</dbReference>
<reference evidence="8 9" key="1">
    <citation type="journal article" date="2018" name="G3 (Bethesda)">
        <title>A High-Quality Reference Genome for the Invasive Mosquitofish Gambusia affinis Using a Chicago Library.</title>
        <authorList>
            <person name="Hoffberg S.L."/>
            <person name="Troendle N.J."/>
            <person name="Glenn T.C."/>
            <person name="Mahmud O."/>
            <person name="Louha S."/>
            <person name="Chalopin D."/>
            <person name="Bennetzen J.L."/>
            <person name="Mauricio R."/>
        </authorList>
    </citation>
    <scope>NUCLEOTIDE SEQUENCE [LARGE SCALE GENOMIC DNA]</scope>
    <source>
        <strain evidence="8">NE01/NJP1002.9</strain>
        <tissue evidence="8">Muscle</tissue>
    </source>
</reference>
<organism evidence="8 9">
    <name type="scientific">Gambusia affinis</name>
    <name type="common">Western mosquitofish</name>
    <name type="synonym">Heterandria affinis</name>
    <dbReference type="NCBI Taxonomy" id="33528"/>
    <lineage>
        <taxon>Eukaryota</taxon>
        <taxon>Metazoa</taxon>
        <taxon>Chordata</taxon>
        <taxon>Craniata</taxon>
        <taxon>Vertebrata</taxon>
        <taxon>Euteleostomi</taxon>
        <taxon>Actinopterygii</taxon>
        <taxon>Neopterygii</taxon>
        <taxon>Teleostei</taxon>
        <taxon>Neoteleostei</taxon>
        <taxon>Acanthomorphata</taxon>
        <taxon>Ovalentaria</taxon>
        <taxon>Atherinomorphae</taxon>
        <taxon>Cyprinodontiformes</taxon>
        <taxon>Poeciliidae</taxon>
        <taxon>Poeciliinae</taxon>
        <taxon>Gambusia</taxon>
    </lineage>
</organism>
<feature type="disulfide bond" evidence="5">
    <location>
        <begin position="335"/>
        <end position="374"/>
    </location>
</feature>
<keyword evidence="3" id="KW-0677">Repeat</keyword>
<dbReference type="PROSITE" id="PS50070">
    <property type="entry name" value="KRINGLE_2"/>
    <property type="match status" value="4"/>
</dbReference>
<evidence type="ECO:0000256" key="3">
    <source>
        <dbReference type="ARBA" id="ARBA00022737"/>
    </source>
</evidence>
<dbReference type="GO" id="GO:0004252">
    <property type="term" value="F:serine-type endopeptidase activity"/>
    <property type="evidence" value="ECO:0007669"/>
    <property type="project" value="InterPro"/>
</dbReference>
<dbReference type="InterPro" id="IPR009003">
    <property type="entry name" value="Peptidase_S1_PA"/>
</dbReference>
<dbReference type="PANTHER" id="PTHR24261">
    <property type="entry name" value="PLASMINOGEN-RELATED"/>
    <property type="match status" value="1"/>
</dbReference>
<dbReference type="PANTHER" id="PTHR24261:SF8">
    <property type="entry name" value="HEPATOCYTE GROWTH FACTOR"/>
    <property type="match status" value="1"/>
</dbReference>
<dbReference type="InterPro" id="IPR050759">
    <property type="entry name" value="Serine_protease_kringle"/>
</dbReference>
<feature type="disulfide bond" evidence="5">
    <location>
        <begin position="242"/>
        <end position="281"/>
    </location>
</feature>
<evidence type="ECO:0000256" key="2">
    <source>
        <dbReference type="ARBA" id="ARBA00022729"/>
    </source>
</evidence>
<dbReference type="SUPFAM" id="SSF57414">
    <property type="entry name" value="Hairpin loop containing domain-like"/>
    <property type="match status" value="1"/>
</dbReference>
<dbReference type="InterPro" id="IPR000001">
    <property type="entry name" value="Kringle"/>
</dbReference>
<name>A0A315UXZ5_GAMAF</name>
<feature type="domain" description="Kringle" evidence="6">
    <location>
        <begin position="313"/>
        <end position="392"/>
    </location>
</feature>
<keyword evidence="1 5" id="KW-0420">Kringle</keyword>
<dbReference type="Gene3D" id="3.50.4.10">
    <property type="entry name" value="Hepatocyte Growth Factor"/>
    <property type="match status" value="1"/>
</dbReference>
<feature type="domain" description="Kringle" evidence="6">
    <location>
        <begin position="401"/>
        <end position="479"/>
    </location>
</feature>
<dbReference type="SUPFAM" id="SSF50494">
    <property type="entry name" value="Trypsin-like serine proteases"/>
    <property type="match status" value="1"/>
</dbReference>
<comment type="caution">
    <text evidence="8">The sequence shown here is derived from an EMBL/GenBank/DDBJ whole genome shotgun (WGS) entry which is preliminary data.</text>
</comment>
<dbReference type="STRING" id="33528.ENSGAFP00000012623"/>
<evidence type="ECO:0000256" key="4">
    <source>
        <dbReference type="ARBA" id="ARBA00023157"/>
    </source>
</evidence>
<dbReference type="Proteomes" id="UP000250572">
    <property type="component" value="Unassembled WGS sequence"/>
</dbReference>
<dbReference type="Pfam" id="PF00051">
    <property type="entry name" value="Kringle"/>
    <property type="match status" value="4"/>
</dbReference>
<feature type="disulfide bond" evidence="5">
    <location>
        <begin position="402"/>
        <end position="479"/>
    </location>
</feature>
<dbReference type="InterPro" id="IPR018056">
    <property type="entry name" value="Kringle_CS"/>
</dbReference>
<evidence type="ECO:0000259" key="6">
    <source>
        <dbReference type="PROSITE" id="PS50070"/>
    </source>
</evidence>
<dbReference type="PIRSF" id="PIRSF001152">
    <property type="entry name" value="HGF_MST1"/>
    <property type="match status" value="1"/>
</dbReference>
<dbReference type="InterPro" id="IPR001254">
    <property type="entry name" value="Trypsin_dom"/>
</dbReference>
<protein>
    <submittedName>
        <fullName evidence="8">Uncharacterized protein</fullName>
    </submittedName>
</protein>
<accession>A0A315UXZ5</accession>
<dbReference type="SMART" id="SM00020">
    <property type="entry name" value="Tryp_SPc"/>
    <property type="match status" value="1"/>
</dbReference>
<feature type="domain" description="Kringle" evidence="6">
    <location>
        <begin position="137"/>
        <end position="216"/>
    </location>
</feature>
<dbReference type="PROSITE" id="PS00021">
    <property type="entry name" value="KRINGLE_1"/>
    <property type="match status" value="3"/>
</dbReference>
<dbReference type="SUPFAM" id="SSF57440">
    <property type="entry name" value="Kringle-like"/>
    <property type="match status" value="4"/>
</dbReference>
<evidence type="ECO:0000256" key="5">
    <source>
        <dbReference type="PROSITE-ProRule" id="PRU00121"/>
    </source>
</evidence>
<dbReference type="InterPro" id="IPR024174">
    <property type="entry name" value="HGF/MST1"/>
</dbReference>
<dbReference type="Pfam" id="PF00089">
    <property type="entry name" value="Trypsin"/>
    <property type="match status" value="1"/>
</dbReference>
<dbReference type="FunFam" id="2.40.20.10:FF:000004">
    <property type="entry name" value="Hepatocyte growth factor"/>
    <property type="match status" value="1"/>
</dbReference>
<feature type="disulfide bond" evidence="5">
    <location>
        <begin position="270"/>
        <end position="293"/>
    </location>
</feature>
<feature type="disulfide bond" evidence="5">
    <location>
        <begin position="221"/>
        <end position="298"/>
    </location>
</feature>
<keyword evidence="2" id="KW-0732">Signal</keyword>
<dbReference type="EMBL" id="NHOQ01002650">
    <property type="protein sequence ID" value="PWA15614.1"/>
    <property type="molecule type" value="Genomic_DNA"/>
</dbReference>
<dbReference type="CDD" id="cd00108">
    <property type="entry name" value="KR"/>
    <property type="match status" value="4"/>
</dbReference>
<dbReference type="SMART" id="SM00130">
    <property type="entry name" value="KR"/>
    <property type="match status" value="4"/>
</dbReference>
<dbReference type="Gene3D" id="2.40.10.10">
    <property type="entry name" value="Trypsin-like serine proteases"/>
    <property type="match status" value="2"/>
</dbReference>
<feature type="domain" description="Kringle" evidence="6">
    <location>
        <begin position="220"/>
        <end position="298"/>
    </location>
</feature>
<proteinExistence type="predicted"/>
<dbReference type="AlphaFoldDB" id="A0A315UXZ5"/>
<evidence type="ECO:0000313" key="9">
    <source>
        <dbReference type="Proteomes" id="UP000250572"/>
    </source>
</evidence>
<dbReference type="InterPro" id="IPR043504">
    <property type="entry name" value="Peptidase_S1_PA_chymotrypsin"/>
</dbReference>
<gene>
    <name evidence="8" type="ORF">CCH79_00016621</name>
</gene>
<feature type="disulfide bond" evidence="5">
    <location>
        <begin position="363"/>
        <end position="386"/>
    </location>
</feature>
<evidence type="ECO:0000256" key="1">
    <source>
        <dbReference type="ARBA" id="ARBA00022572"/>
    </source>
</evidence>
<dbReference type="Gene3D" id="2.40.20.10">
    <property type="entry name" value="Plasminogen Kringle 4"/>
    <property type="match status" value="4"/>
</dbReference>
<sequence>MTELVWEEKTLASCCQKPRRQSLQKYEKSENHMLICTDCPQTPVVQNSRSQEHCARKCKKKNSICSTAVPPVRLLVFTYFCCLSCGHLSTACVRRAFNFQKANRKCHLLPFDRFTHGAQKQANINFTLCEKKEYIRECISSTKDNYRGRRSWTKSNITCQAWSDNNINEHTFYPDRYPMQDLRENFCRNPNNDPGGPWCYTTDPNVRAEECGIPQCSQDVCMRCNGEDYQGKVDQTESGKECQRWDSKWPHVHPFQPKKYRDKDLRDNYCRNPNNRLRPWCYTMDPRTPWEYCNITMCDSDHSEEIDVNTTTSCIQQDGTNYRGTMNVTPEGVTCQRWDSQFPHSHSFLPLNFKCKDLRENYCRNPDGADYPWCFTTDPNQRIAKCTHIPKCDAEATPKIDCYEDNGEMYRGSLSTTRSGIPCADWAPHINSGDSHSTISHVGLERNYCRNPDRDKHGPWCYTSPNNRLVWDYCKLKQCESATVAPQPNTIVNIIKISPYIDLTRPKISCFVHINTRIVGGHEVQGTDGGWVVSIQRNVPDLKDYSIQVGLRHLNESSNRPRLGISRLICGPEGSNLVMLKLENPAPVSEGASTIHLPIGLCSDTGLDEALNSVTMPMVDNEMCSQIKGDAEKSRICAGGNVGEGVCERDYGGPLVCQEHQRKVIVGVSIPRTKCASAQPALFVNVAFYSEWIYKVFRLYPNSGQQLSAYWLWENSGSREMSVYLPERKHGGMSQDDELDDYLARVLCSAPGRFRISQAKIVGVSLLHWMIVEMTPGVRSRGRLPPMDLGFTSPVRL</sequence>
<dbReference type="InterPro" id="IPR013806">
    <property type="entry name" value="Kringle-like"/>
</dbReference>
<dbReference type="PROSITE" id="PS50240">
    <property type="entry name" value="TRYPSIN_DOM"/>
    <property type="match status" value="1"/>
</dbReference>
<keyword evidence="4 5" id="KW-1015">Disulfide bond</keyword>
<feature type="domain" description="Peptidase S1" evidence="7">
    <location>
        <begin position="499"/>
        <end position="698"/>
    </location>
</feature>
<dbReference type="InterPro" id="IPR038178">
    <property type="entry name" value="Kringle_sf"/>
</dbReference>
<evidence type="ECO:0000259" key="7">
    <source>
        <dbReference type="PROSITE" id="PS50240"/>
    </source>
</evidence>
<evidence type="ECO:0000313" key="8">
    <source>
        <dbReference type="EMBL" id="PWA15614.1"/>
    </source>
</evidence>